<evidence type="ECO:0000256" key="1">
    <source>
        <dbReference type="PROSITE-ProRule" id="PRU00023"/>
    </source>
</evidence>
<dbReference type="InterPro" id="IPR036770">
    <property type="entry name" value="Ankyrin_rpt-contain_sf"/>
</dbReference>
<comment type="caution">
    <text evidence="3">The sequence shown here is derived from an EMBL/GenBank/DDBJ whole genome shotgun (WGS) entry which is preliminary data.</text>
</comment>
<evidence type="ECO:0000256" key="2">
    <source>
        <dbReference type="SAM" id="MobiDB-lite"/>
    </source>
</evidence>
<dbReference type="EMBL" id="CM029049">
    <property type="protein sequence ID" value="KAG2570308.1"/>
    <property type="molecule type" value="Genomic_DNA"/>
</dbReference>
<feature type="repeat" description="ANK" evidence="1">
    <location>
        <begin position="126"/>
        <end position="148"/>
    </location>
</feature>
<dbReference type="PROSITE" id="PS50297">
    <property type="entry name" value="ANK_REP_REGION"/>
    <property type="match status" value="1"/>
</dbReference>
<accession>A0A8T0QAQ5</accession>
<dbReference type="PROSITE" id="PS50088">
    <property type="entry name" value="ANK_REPEAT"/>
    <property type="match status" value="1"/>
</dbReference>
<dbReference type="AlphaFoldDB" id="A0A8T0QAQ5"/>
<proteinExistence type="predicted"/>
<keyword evidence="1" id="KW-0040">ANK repeat</keyword>
<dbReference type="Gene3D" id="1.25.40.20">
    <property type="entry name" value="Ankyrin repeat-containing domain"/>
    <property type="match status" value="1"/>
</dbReference>
<feature type="compositionally biased region" description="Polar residues" evidence="2">
    <location>
        <begin position="1"/>
        <end position="18"/>
    </location>
</feature>
<sequence length="266" mass="29117">MASDTTSKQEQPSNSQDVASVELQKLPSSSNSHDMVNVAMQLPPELLMAAKHGDWRMLEDIIMGREGATVPHQVIVDIGSEEAVEHYGSDLVLHAVASGGDSEDLLTTSTVIFGKAKHLLGARNARGDTPLHCAARAGNIRMVSHLIELARCEDDGTSRLQVALRKENKQGETVLHDAIRCANKEMVCLLMLADAELARFPRNGVSPLYLAILLGHDDIAEHLYEKDNHLSCSGPDGQNALHVAVLRSESKCLSFFSFYRVLLHEY</sequence>
<feature type="region of interest" description="Disordered" evidence="2">
    <location>
        <begin position="1"/>
        <end position="20"/>
    </location>
</feature>
<dbReference type="Pfam" id="PF12796">
    <property type="entry name" value="Ank_2"/>
    <property type="match status" value="1"/>
</dbReference>
<dbReference type="PANTHER" id="PTHR24121:SF21">
    <property type="entry name" value="ANKYRIN REPEAT FAMILY PROTEIN"/>
    <property type="match status" value="1"/>
</dbReference>
<dbReference type="PANTHER" id="PTHR24121">
    <property type="entry name" value="NO MECHANORECEPTOR POTENTIAL C, ISOFORM D-RELATED"/>
    <property type="match status" value="1"/>
</dbReference>
<evidence type="ECO:0000313" key="3">
    <source>
        <dbReference type="EMBL" id="KAG2570308.1"/>
    </source>
</evidence>
<dbReference type="InterPro" id="IPR002110">
    <property type="entry name" value="Ankyrin_rpt"/>
</dbReference>
<gene>
    <name evidence="3" type="ORF">PVAP13_7KG105245</name>
</gene>
<reference evidence="3" key="1">
    <citation type="submission" date="2020-05" db="EMBL/GenBank/DDBJ databases">
        <title>WGS assembly of Panicum virgatum.</title>
        <authorList>
            <person name="Lovell J.T."/>
            <person name="Jenkins J."/>
            <person name="Shu S."/>
            <person name="Juenger T.E."/>
            <person name="Schmutz J."/>
        </authorList>
    </citation>
    <scope>NUCLEOTIDE SEQUENCE</scope>
    <source>
        <strain evidence="3">AP13</strain>
    </source>
</reference>
<evidence type="ECO:0000313" key="4">
    <source>
        <dbReference type="Proteomes" id="UP000823388"/>
    </source>
</evidence>
<organism evidence="3 4">
    <name type="scientific">Panicum virgatum</name>
    <name type="common">Blackwell switchgrass</name>
    <dbReference type="NCBI Taxonomy" id="38727"/>
    <lineage>
        <taxon>Eukaryota</taxon>
        <taxon>Viridiplantae</taxon>
        <taxon>Streptophyta</taxon>
        <taxon>Embryophyta</taxon>
        <taxon>Tracheophyta</taxon>
        <taxon>Spermatophyta</taxon>
        <taxon>Magnoliopsida</taxon>
        <taxon>Liliopsida</taxon>
        <taxon>Poales</taxon>
        <taxon>Poaceae</taxon>
        <taxon>PACMAD clade</taxon>
        <taxon>Panicoideae</taxon>
        <taxon>Panicodae</taxon>
        <taxon>Paniceae</taxon>
        <taxon>Panicinae</taxon>
        <taxon>Panicum</taxon>
        <taxon>Panicum sect. Hiantes</taxon>
    </lineage>
</organism>
<protein>
    <submittedName>
        <fullName evidence="3">Uncharacterized protein</fullName>
    </submittedName>
</protein>
<dbReference type="SMART" id="SM00248">
    <property type="entry name" value="ANK"/>
    <property type="match status" value="4"/>
</dbReference>
<keyword evidence="4" id="KW-1185">Reference proteome</keyword>
<dbReference type="Proteomes" id="UP000823388">
    <property type="component" value="Chromosome 7K"/>
</dbReference>
<name>A0A8T0QAQ5_PANVG</name>
<dbReference type="SUPFAM" id="SSF48403">
    <property type="entry name" value="Ankyrin repeat"/>
    <property type="match status" value="1"/>
</dbReference>